<evidence type="ECO:0000256" key="4">
    <source>
        <dbReference type="ARBA" id="ARBA00022475"/>
    </source>
</evidence>
<reference evidence="10" key="1">
    <citation type="submission" date="2019-08" db="EMBL/GenBank/DDBJ databases">
        <authorList>
            <person name="Kucharzyk K."/>
            <person name="Murdoch R.W."/>
            <person name="Higgins S."/>
            <person name="Loffler F."/>
        </authorList>
    </citation>
    <scope>NUCLEOTIDE SEQUENCE</scope>
</reference>
<dbReference type="AlphaFoldDB" id="A0A644VC97"/>
<evidence type="ECO:0000256" key="7">
    <source>
        <dbReference type="ARBA" id="ARBA00023136"/>
    </source>
</evidence>
<evidence type="ECO:0000256" key="1">
    <source>
        <dbReference type="ARBA" id="ARBA00004651"/>
    </source>
</evidence>
<keyword evidence="7 8" id="KW-0472">Membrane</keyword>
<keyword evidence="5 8" id="KW-0812">Transmembrane</keyword>
<comment type="similarity">
    <text evidence="2">Belongs to the ABC-2 integral membrane protein family.</text>
</comment>
<dbReference type="PANTHER" id="PTHR30294:SF29">
    <property type="entry name" value="MULTIDRUG ABC TRANSPORTER PERMEASE YBHS-RELATED"/>
    <property type="match status" value="1"/>
</dbReference>
<evidence type="ECO:0000256" key="6">
    <source>
        <dbReference type="ARBA" id="ARBA00022989"/>
    </source>
</evidence>
<evidence type="ECO:0000259" key="9">
    <source>
        <dbReference type="PROSITE" id="PS51012"/>
    </source>
</evidence>
<comment type="caution">
    <text evidence="10">The sequence shown here is derived from an EMBL/GenBank/DDBJ whole genome shotgun (WGS) entry which is preliminary data.</text>
</comment>
<dbReference type="InterPro" id="IPR051449">
    <property type="entry name" value="ABC-2_transporter_component"/>
</dbReference>
<evidence type="ECO:0000256" key="5">
    <source>
        <dbReference type="ARBA" id="ARBA00022692"/>
    </source>
</evidence>
<keyword evidence="6 8" id="KW-1133">Transmembrane helix</keyword>
<comment type="subcellular location">
    <subcellularLocation>
        <location evidence="1">Cell membrane</location>
        <topology evidence="1">Multi-pass membrane protein</topology>
    </subcellularLocation>
</comment>
<dbReference type="EMBL" id="VSSQ01000266">
    <property type="protein sequence ID" value="MPL88837.1"/>
    <property type="molecule type" value="Genomic_DNA"/>
</dbReference>
<dbReference type="InterPro" id="IPR047817">
    <property type="entry name" value="ABC2_TM_bact-type"/>
</dbReference>
<dbReference type="GO" id="GO:0043190">
    <property type="term" value="C:ATP-binding cassette (ABC) transporter complex"/>
    <property type="evidence" value="ECO:0007669"/>
    <property type="project" value="InterPro"/>
</dbReference>
<dbReference type="GO" id="GO:0140359">
    <property type="term" value="F:ABC-type transporter activity"/>
    <property type="evidence" value="ECO:0007669"/>
    <property type="project" value="InterPro"/>
</dbReference>
<feature type="transmembrane region" description="Helical" evidence="8">
    <location>
        <begin position="290"/>
        <end position="309"/>
    </location>
</feature>
<protein>
    <submittedName>
        <fullName evidence="10">Putative multidrug ABC transporter permease YbhR</fullName>
    </submittedName>
</protein>
<dbReference type="InterPro" id="IPR013525">
    <property type="entry name" value="ABC2_TM"/>
</dbReference>
<proteinExistence type="inferred from homology"/>
<feature type="transmembrane region" description="Helical" evidence="8">
    <location>
        <begin position="347"/>
        <end position="365"/>
    </location>
</feature>
<evidence type="ECO:0000313" key="10">
    <source>
        <dbReference type="EMBL" id="MPL88837.1"/>
    </source>
</evidence>
<keyword evidence="3" id="KW-0813">Transport</keyword>
<dbReference type="Gene3D" id="3.40.1710.10">
    <property type="entry name" value="abc type-2 transporter like domain"/>
    <property type="match status" value="1"/>
</dbReference>
<evidence type="ECO:0000256" key="3">
    <source>
        <dbReference type="ARBA" id="ARBA00022448"/>
    </source>
</evidence>
<organism evidence="10">
    <name type="scientific">bioreactor metagenome</name>
    <dbReference type="NCBI Taxonomy" id="1076179"/>
    <lineage>
        <taxon>unclassified sequences</taxon>
        <taxon>metagenomes</taxon>
        <taxon>ecological metagenomes</taxon>
    </lineage>
</organism>
<feature type="transmembrane region" description="Helical" evidence="8">
    <location>
        <begin position="258"/>
        <end position="278"/>
    </location>
</feature>
<dbReference type="InterPro" id="IPR000412">
    <property type="entry name" value="ABC_2_transport"/>
</dbReference>
<dbReference type="PRINTS" id="PR00164">
    <property type="entry name" value="ABC2TRNSPORT"/>
</dbReference>
<dbReference type="PROSITE" id="PS51012">
    <property type="entry name" value="ABC_TM2"/>
    <property type="match status" value="1"/>
</dbReference>
<dbReference type="PANTHER" id="PTHR30294">
    <property type="entry name" value="MEMBRANE COMPONENT OF ABC TRANSPORTER YHHJ-RELATED"/>
    <property type="match status" value="1"/>
</dbReference>
<keyword evidence="4" id="KW-1003">Cell membrane</keyword>
<feature type="transmembrane region" description="Helical" evidence="8">
    <location>
        <begin position="228"/>
        <end position="252"/>
    </location>
</feature>
<accession>A0A644VC97</accession>
<name>A0A644VC97_9ZZZZ</name>
<gene>
    <name evidence="10" type="primary">ybhR_14</name>
    <name evidence="10" type="ORF">SDC9_34866</name>
</gene>
<feature type="transmembrane region" description="Helical" evidence="8">
    <location>
        <begin position="179"/>
        <end position="201"/>
    </location>
</feature>
<feature type="domain" description="ABC transmembrane type-2" evidence="9">
    <location>
        <begin position="131"/>
        <end position="370"/>
    </location>
</feature>
<evidence type="ECO:0000256" key="8">
    <source>
        <dbReference type="SAM" id="Phobius"/>
    </source>
</evidence>
<evidence type="ECO:0000256" key="2">
    <source>
        <dbReference type="ARBA" id="ARBA00007783"/>
    </source>
</evidence>
<dbReference type="Pfam" id="PF12698">
    <property type="entry name" value="ABC2_membrane_3"/>
    <property type="match status" value="1"/>
</dbReference>
<sequence length="371" mass="42184">MTLKYLLEKEFLQIKRNKFMPRMIFILPFVALALFPLVANFEVKDINLAVVDHDHSSFSARLIQKTASSGYFHLTRTTADYQTALHHIEQDDADIILEIAPEFEKNLMNYQPAEVLISTNTVNGMKGGLSSMYLSGIISDFSAEIRAEHLQSNSKLKANSLEIIPRYDYNPHLEYKYTMVPAILMMMLAMLSGFLPALNIVGEKEKGTIEQLNVTPVSKFTLILSKLIPYWVIGFIVLTICFLVAWMFYGMISAGGYLQIYLFAAVFVLAFSGLGLVISNYANTVQQAMFMMFFFVITFIFLSGLYTPVSSMPGWTQTLSRISPLRYMVEVLRFIFLKGSNFFDLKWHFAALCGFAVLFNGWAVLSYRKTN</sequence>